<evidence type="ECO:0000313" key="1">
    <source>
        <dbReference type="EMBL" id="PPE72511.1"/>
    </source>
</evidence>
<evidence type="ECO:0000313" key="2">
    <source>
        <dbReference type="Proteomes" id="UP000238220"/>
    </source>
</evidence>
<comment type="caution">
    <text evidence="1">The sequence shown here is derived from an EMBL/GenBank/DDBJ whole genome shotgun (WGS) entry which is preliminary data.</text>
</comment>
<dbReference type="AlphaFoldDB" id="A0A2S5TBX0"/>
<dbReference type="EMBL" id="PSNW01000012">
    <property type="protein sequence ID" value="PPE72511.1"/>
    <property type="molecule type" value="Genomic_DNA"/>
</dbReference>
<organism evidence="1 2">
    <name type="scientific">Solimonas fluminis</name>
    <dbReference type="NCBI Taxonomy" id="2086571"/>
    <lineage>
        <taxon>Bacteria</taxon>
        <taxon>Pseudomonadati</taxon>
        <taxon>Pseudomonadota</taxon>
        <taxon>Gammaproteobacteria</taxon>
        <taxon>Nevskiales</taxon>
        <taxon>Nevskiaceae</taxon>
        <taxon>Solimonas</taxon>
    </lineage>
</organism>
<keyword evidence="2" id="KW-1185">Reference proteome</keyword>
<dbReference type="OrthoDB" id="9866554at2"/>
<reference evidence="1 2" key="1">
    <citation type="submission" date="2018-02" db="EMBL/GenBank/DDBJ databases">
        <title>Genome sequencing of Solimonas sp. HR-BB.</title>
        <authorList>
            <person name="Lee Y."/>
            <person name="Jeon C.O."/>
        </authorList>
    </citation>
    <scope>NUCLEOTIDE SEQUENCE [LARGE SCALE GENOMIC DNA]</scope>
    <source>
        <strain evidence="1 2">HR-BB</strain>
    </source>
</reference>
<accession>A0A2S5TBX0</accession>
<dbReference type="RefSeq" id="WP_104231827.1">
    <property type="nucleotide sequence ID" value="NZ_PSNW01000012.1"/>
</dbReference>
<dbReference type="Proteomes" id="UP000238220">
    <property type="component" value="Unassembled WGS sequence"/>
</dbReference>
<name>A0A2S5TBX0_9GAMM</name>
<gene>
    <name evidence="1" type="ORF">C3942_18390</name>
</gene>
<proteinExistence type="predicted"/>
<sequence length="71" mass="7783">MLTDQIHARLTVLEGLIMGLMAQSREPEFIHAVAREHVADVLRVLDADPAAEKLATALRRQTAQSIPGEPL</sequence>
<protein>
    <submittedName>
        <fullName evidence="1">Uncharacterized protein</fullName>
    </submittedName>
</protein>